<dbReference type="AlphaFoldDB" id="A0A9N8W5Q5"/>
<comment type="caution">
    <text evidence="1">The sequence shown here is derived from an EMBL/GenBank/DDBJ whole genome shotgun (WGS) entry which is preliminary data.</text>
</comment>
<organism evidence="1 2">
    <name type="scientific">Diversispora eburnea</name>
    <dbReference type="NCBI Taxonomy" id="1213867"/>
    <lineage>
        <taxon>Eukaryota</taxon>
        <taxon>Fungi</taxon>
        <taxon>Fungi incertae sedis</taxon>
        <taxon>Mucoromycota</taxon>
        <taxon>Glomeromycotina</taxon>
        <taxon>Glomeromycetes</taxon>
        <taxon>Diversisporales</taxon>
        <taxon>Diversisporaceae</taxon>
        <taxon>Diversispora</taxon>
    </lineage>
</organism>
<accession>A0A9N8W5Q5</accession>
<dbReference type="EMBL" id="CAJVPK010000224">
    <property type="protein sequence ID" value="CAG8477956.1"/>
    <property type="molecule type" value="Genomic_DNA"/>
</dbReference>
<evidence type="ECO:0000313" key="1">
    <source>
        <dbReference type="EMBL" id="CAG8477956.1"/>
    </source>
</evidence>
<gene>
    <name evidence="1" type="ORF">DEBURN_LOCUS3498</name>
</gene>
<dbReference type="OrthoDB" id="2436855at2759"/>
<dbReference type="Proteomes" id="UP000789706">
    <property type="component" value="Unassembled WGS sequence"/>
</dbReference>
<proteinExistence type="predicted"/>
<name>A0A9N8W5Q5_9GLOM</name>
<sequence>MNSKSYPTKTRKQFCSHNSFKLLAERISRIENLVSDLARLTKEFNSNKIAMRQSKYLEGINLSSCKLEDLQKIITSTTNSMTSNFKRKFCEDPEDKILDTNIDPKKLRKSGKNSSNWLKPEKNFLRIQ</sequence>
<protein>
    <submittedName>
        <fullName evidence="1">200_t:CDS:1</fullName>
    </submittedName>
</protein>
<keyword evidence="2" id="KW-1185">Reference proteome</keyword>
<evidence type="ECO:0000313" key="2">
    <source>
        <dbReference type="Proteomes" id="UP000789706"/>
    </source>
</evidence>
<reference evidence="1" key="1">
    <citation type="submission" date="2021-06" db="EMBL/GenBank/DDBJ databases">
        <authorList>
            <person name="Kallberg Y."/>
            <person name="Tangrot J."/>
            <person name="Rosling A."/>
        </authorList>
    </citation>
    <scope>NUCLEOTIDE SEQUENCE</scope>
    <source>
        <strain evidence="1">AZ414A</strain>
    </source>
</reference>